<keyword evidence="2" id="KW-1185">Reference proteome</keyword>
<protein>
    <recommendedName>
        <fullName evidence="3">Acyl-CoA carboxylase subunit epsilon</fullName>
    </recommendedName>
</protein>
<evidence type="ECO:0008006" key="3">
    <source>
        <dbReference type="Google" id="ProtNLM"/>
    </source>
</evidence>
<reference evidence="1 2" key="1">
    <citation type="submission" date="2014-07" db="EMBL/GenBank/DDBJ databases">
        <title>Complete genome sequence of Corynebacterium atypicum DSM 44849: identifiction of the mycolic acid biosynthesis genes.</title>
        <authorList>
            <person name="Tippelt A."/>
            <person name="Mollmann S."/>
            <person name="Albersmeier A."/>
            <person name="Jaenicke S."/>
            <person name="Ruckert C."/>
            <person name="Tauch A."/>
        </authorList>
    </citation>
    <scope>NUCLEOTIDE SEQUENCE [LARGE SCALE GENOMIC DNA]</scope>
    <source>
        <strain evidence="1 2">R2070</strain>
    </source>
</reference>
<evidence type="ECO:0000313" key="2">
    <source>
        <dbReference type="Proteomes" id="UP000028504"/>
    </source>
</evidence>
<organism evidence="1 2">
    <name type="scientific">Corynebacterium atypicum</name>
    <dbReference type="NCBI Taxonomy" id="191610"/>
    <lineage>
        <taxon>Bacteria</taxon>
        <taxon>Bacillati</taxon>
        <taxon>Actinomycetota</taxon>
        <taxon>Actinomycetes</taxon>
        <taxon>Mycobacteriales</taxon>
        <taxon>Corynebacteriaceae</taxon>
        <taxon>Corynebacterium</taxon>
    </lineage>
</organism>
<evidence type="ECO:0000313" key="1">
    <source>
        <dbReference type="EMBL" id="AIG63759.1"/>
    </source>
</evidence>
<accession>A0ABN4DBK1</accession>
<name>A0ABN4DBK1_9CORY</name>
<proteinExistence type="predicted"/>
<dbReference type="EMBL" id="CP008944">
    <property type="protein sequence ID" value="AIG63759.1"/>
    <property type="molecule type" value="Genomic_DNA"/>
</dbReference>
<dbReference type="Proteomes" id="UP000028504">
    <property type="component" value="Chromosome"/>
</dbReference>
<gene>
    <name evidence="1" type="ORF">CATYP_02635</name>
</gene>
<dbReference type="RefSeq" id="WP_038604626.1">
    <property type="nucleotide sequence ID" value="NZ_CP008944.1"/>
</dbReference>
<sequence>MAQPKAPEEQRLFKVLAGNPDSDEVQALEQLLRDLQSRSSGPQVRERNRWGALPRRGAWAGSAACDPAAGFNPGAFNTVVYR</sequence>